<reference evidence="1 2" key="1">
    <citation type="submission" date="2016-10" db="EMBL/GenBank/DDBJ databases">
        <authorList>
            <person name="de Groot N.N."/>
        </authorList>
    </citation>
    <scope>NUCLEOTIDE SEQUENCE [LARGE SCALE GENOMIC DNA]</scope>
    <source>
        <strain evidence="1 2">DSM 7343</strain>
    </source>
</reference>
<protein>
    <submittedName>
        <fullName evidence="1">Putative addiction module component, TIGR02574 family</fullName>
    </submittedName>
</protein>
<dbReference type="InterPro" id="IPR013406">
    <property type="entry name" value="CHP02574_addiction_mod"/>
</dbReference>
<accession>A0A1H4CXU5</accession>
<name>A0A1H4CXU5_9BACT</name>
<dbReference type="Pfam" id="PF09720">
    <property type="entry name" value="Unstab_antitox"/>
    <property type="match status" value="1"/>
</dbReference>
<dbReference type="OrthoDB" id="1525098at2"/>
<dbReference type="EMBL" id="FNQN01000009">
    <property type="protein sequence ID" value="SEA64932.1"/>
    <property type="molecule type" value="Genomic_DNA"/>
</dbReference>
<sequence>MLTELMKCEQQAKKMPLQERALLIRHLIEGLDDLDEQNLQHLWMQEASRRFQEFKDGKITARSSRDVFREVRKKIKTI</sequence>
<organism evidence="1 2">
    <name type="scientific">Desulfuromusa kysingii</name>
    <dbReference type="NCBI Taxonomy" id="37625"/>
    <lineage>
        <taxon>Bacteria</taxon>
        <taxon>Pseudomonadati</taxon>
        <taxon>Thermodesulfobacteriota</taxon>
        <taxon>Desulfuromonadia</taxon>
        <taxon>Desulfuromonadales</taxon>
        <taxon>Geopsychrobacteraceae</taxon>
        <taxon>Desulfuromusa</taxon>
    </lineage>
</organism>
<evidence type="ECO:0000313" key="2">
    <source>
        <dbReference type="Proteomes" id="UP000199409"/>
    </source>
</evidence>
<dbReference type="Proteomes" id="UP000199409">
    <property type="component" value="Unassembled WGS sequence"/>
</dbReference>
<keyword evidence="2" id="KW-1185">Reference proteome</keyword>
<evidence type="ECO:0000313" key="1">
    <source>
        <dbReference type="EMBL" id="SEA64932.1"/>
    </source>
</evidence>
<proteinExistence type="predicted"/>
<dbReference type="AlphaFoldDB" id="A0A1H4CXU5"/>
<dbReference type="RefSeq" id="WP_092349689.1">
    <property type="nucleotide sequence ID" value="NZ_FNQN01000009.1"/>
</dbReference>
<gene>
    <name evidence="1" type="ORF">SAMN05660420_02710</name>
</gene>
<dbReference type="STRING" id="37625.SAMN05660420_02710"/>